<dbReference type="GO" id="GO:0016791">
    <property type="term" value="F:phosphatase activity"/>
    <property type="evidence" value="ECO:0007669"/>
    <property type="project" value="TreeGrafter"/>
</dbReference>
<feature type="compositionally biased region" description="Basic and acidic residues" evidence="1">
    <location>
        <begin position="1"/>
        <end position="17"/>
    </location>
</feature>
<dbReference type="PANTHER" id="PTHR19288:SF46">
    <property type="entry name" value="HALOACID DEHALOGENASE-LIKE HYDROLASE DOMAIN-CONTAINING PROTEIN 2"/>
    <property type="match status" value="1"/>
</dbReference>
<accession>A0A328B0L9</accession>
<dbReference type="EMBL" id="QFYP01000001">
    <property type="protein sequence ID" value="RAK60347.1"/>
    <property type="molecule type" value="Genomic_DNA"/>
</dbReference>
<evidence type="ECO:0000313" key="3">
    <source>
        <dbReference type="Proteomes" id="UP000249842"/>
    </source>
</evidence>
<keyword evidence="3" id="KW-1185">Reference proteome</keyword>
<dbReference type="OrthoDB" id="148966at2"/>
<feature type="region of interest" description="Disordered" evidence="1">
    <location>
        <begin position="1"/>
        <end position="35"/>
    </location>
</feature>
<dbReference type="Gene3D" id="3.40.50.1000">
    <property type="entry name" value="HAD superfamily/HAD-like"/>
    <property type="match status" value="2"/>
</dbReference>
<dbReference type="Proteomes" id="UP000249842">
    <property type="component" value="Unassembled WGS sequence"/>
</dbReference>
<protein>
    <submittedName>
        <fullName evidence="2">Haloacid dehalogenase</fullName>
    </submittedName>
</protein>
<evidence type="ECO:0000256" key="1">
    <source>
        <dbReference type="SAM" id="MobiDB-lite"/>
    </source>
</evidence>
<dbReference type="InterPro" id="IPR023214">
    <property type="entry name" value="HAD_sf"/>
</dbReference>
<dbReference type="InterPro" id="IPR036412">
    <property type="entry name" value="HAD-like_sf"/>
</dbReference>
<organism evidence="2 3">
    <name type="scientific">Phenylobacterium hankyongense</name>
    <dbReference type="NCBI Taxonomy" id="1813876"/>
    <lineage>
        <taxon>Bacteria</taxon>
        <taxon>Pseudomonadati</taxon>
        <taxon>Pseudomonadota</taxon>
        <taxon>Alphaproteobacteria</taxon>
        <taxon>Caulobacterales</taxon>
        <taxon>Caulobacteraceae</taxon>
        <taxon>Phenylobacterium</taxon>
    </lineage>
</organism>
<dbReference type="PANTHER" id="PTHR19288">
    <property type="entry name" value="4-NITROPHENYLPHOSPHATASE-RELATED"/>
    <property type="match status" value="1"/>
</dbReference>
<evidence type="ECO:0000313" key="2">
    <source>
        <dbReference type="EMBL" id="RAK60347.1"/>
    </source>
</evidence>
<dbReference type="Pfam" id="PF13242">
    <property type="entry name" value="Hydrolase_like"/>
    <property type="match status" value="1"/>
</dbReference>
<proteinExistence type="predicted"/>
<dbReference type="InterPro" id="IPR006357">
    <property type="entry name" value="HAD-SF_hydro_IIA"/>
</dbReference>
<dbReference type="GO" id="GO:0005737">
    <property type="term" value="C:cytoplasm"/>
    <property type="evidence" value="ECO:0007669"/>
    <property type="project" value="TreeGrafter"/>
</dbReference>
<dbReference type="NCBIfam" id="TIGR01460">
    <property type="entry name" value="HAD-SF-IIA"/>
    <property type="match status" value="1"/>
</dbReference>
<dbReference type="Pfam" id="PF13344">
    <property type="entry name" value="Hydrolase_6"/>
    <property type="match status" value="1"/>
</dbReference>
<name>A0A328B0L9_9CAUL</name>
<reference evidence="3" key="1">
    <citation type="submission" date="2018-05" db="EMBL/GenBank/DDBJ databases">
        <authorList>
            <person name="Li X."/>
        </authorList>
    </citation>
    <scope>NUCLEOTIDE SEQUENCE [LARGE SCALE GENOMIC DNA]</scope>
    <source>
        <strain evidence="3">HKS-05</strain>
    </source>
</reference>
<sequence length="281" mass="29328">MDHESDQATRAVLEPRHPVGSPEGELPPGGDDPIMPGDHFIIDLDGTLLRGGVATEGGQAFLRGVEGRFVLVSNNSRDVSPSLSAKLRRVGLDIPAERMVLAGEETIGFVASRFPGARCLIAASPTLRHHARRQGLAPVTERADVVVLGRDTSWSYAKLMLLANEVCRGAVLIAANPDLTHPGNDGLIVPETGSLLAAVEAASGVGATHVIGKPAATLFVAALERLGSARHDTIVIGDNPLTDRAGARALGLRSLIVDADRLGGQPNLADLCDRLAPINSA</sequence>
<gene>
    <name evidence="2" type="ORF">DJ021_11280</name>
</gene>
<dbReference type="SUPFAM" id="SSF56784">
    <property type="entry name" value="HAD-like"/>
    <property type="match status" value="1"/>
</dbReference>
<comment type="caution">
    <text evidence="2">The sequence shown here is derived from an EMBL/GenBank/DDBJ whole genome shotgun (WGS) entry which is preliminary data.</text>
</comment>
<dbReference type="AlphaFoldDB" id="A0A328B0L9"/>
<feature type="compositionally biased region" description="Low complexity" evidence="1">
    <location>
        <begin position="20"/>
        <end position="35"/>
    </location>
</feature>